<protein>
    <submittedName>
        <fullName evidence="3">Uncharacterized protein</fullName>
    </submittedName>
</protein>
<evidence type="ECO:0000256" key="1">
    <source>
        <dbReference type="SAM" id="Phobius"/>
    </source>
</evidence>
<reference evidence="3" key="1">
    <citation type="submission" date="2024-06" db="EMBL/GenBank/DDBJ databases">
        <authorList>
            <person name="Liu X."/>
            <person name="Lenzi L."/>
            <person name="Haldenby T S."/>
            <person name="Uol C."/>
        </authorList>
    </citation>
    <scope>NUCLEOTIDE SEQUENCE</scope>
</reference>
<evidence type="ECO:0000256" key="2">
    <source>
        <dbReference type="SAM" id="SignalP"/>
    </source>
</evidence>
<feature type="signal peptide" evidence="2">
    <location>
        <begin position="1"/>
        <end position="21"/>
    </location>
</feature>
<dbReference type="EMBL" id="CAXLJL010000156">
    <property type="protein sequence ID" value="CAL5133096.1"/>
    <property type="molecule type" value="Genomic_DNA"/>
</dbReference>
<dbReference type="Proteomes" id="UP001497525">
    <property type="component" value="Unassembled WGS sequence"/>
</dbReference>
<name>A0AAV2T9Z4_CALDB</name>
<feature type="chain" id="PRO_5043875693" evidence="2">
    <location>
        <begin position="22"/>
        <end position="2734"/>
    </location>
</feature>
<evidence type="ECO:0000313" key="4">
    <source>
        <dbReference type="Proteomes" id="UP001497525"/>
    </source>
</evidence>
<keyword evidence="1" id="KW-0812">Transmembrane</keyword>
<accession>A0AAV2T9Z4</accession>
<proteinExistence type="predicted"/>
<comment type="caution">
    <text evidence="3">The sequence shown here is derived from an EMBL/GenBank/DDBJ whole genome shotgun (WGS) entry which is preliminary data.</text>
</comment>
<keyword evidence="1" id="KW-1133">Transmembrane helix</keyword>
<organism evidence="3 4">
    <name type="scientific">Calicophoron daubneyi</name>
    <name type="common">Rumen fluke</name>
    <name type="synonym">Paramphistomum daubneyi</name>
    <dbReference type="NCBI Taxonomy" id="300641"/>
    <lineage>
        <taxon>Eukaryota</taxon>
        <taxon>Metazoa</taxon>
        <taxon>Spiralia</taxon>
        <taxon>Lophotrochozoa</taxon>
        <taxon>Platyhelminthes</taxon>
        <taxon>Trematoda</taxon>
        <taxon>Digenea</taxon>
        <taxon>Plagiorchiida</taxon>
        <taxon>Pronocephalata</taxon>
        <taxon>Paramphistomoidea</taxon>
        <taxon>Paramphistomidae</taxon>
        <taxon>Calicophoron</taxon>
    </lineage>
</organism>
<feature type="transmembrane region" description="Helical" evidence="1">
    <location>
        <begin position="2625"/>
        <end position="2646"/>
    </location>
</feature>
<keyword evidence="1" id="KW-0472">Membrane</keyword>
<evidence type="ECO:0000313" key="3">
    <source>
        <dbReference type="EMBL" id="CAL5133096.1"/>
    </source>
</evidence>
<gene>
    <name evidence="3" type="ORF">CDAUBV1_LOCUS6380</name>
</gene>
<sequence>MIKRTLYLVALSLSIFRLCHESPPPEVRHQKYIDRHSMHVLRIDNAHPSCTLFNRPEGIPLRKIENDEFIIYDLGDGPYTVVCPDWSLDVWLISDQEFYLDCSACPDIIDLDEKVNSYRLCVQRWRLKTKWVTMMNATMPVKSVNCSSNWADLYLNQSDLKVNDTNGRLATGVATISCAVEDYRQAIYFTRSPNTVFSIETQTGSDYIWSGTKQYFYFHLAPAVILPARCVITTHASQVEFESFDTLNIAGGIHRVHCCVTDIGICGTVTKLVLDPSQCVVDCGYRIRITNAQSDLESKYEEMCTCKVFLKNPVEPITLKLPLQLACNEKEANEDVKSMSEAGRRDNHFYGKRVICSAPWSALNSSQWKMGIYEEDPPNHVLEVKTAQRSLYSMSDFPRDLSVCVGWKEMDSCDALATELLQPMCSVESLNIQNNQVNLICGSQRLSRPKMITVNLDFQSAVPITCVPSPLIVDEGTEVMVTLCTNERPNAQARKMLGMEIMCASDPDGLEIRDGVLNLTSSHIQWSVYNVYCGSDGKRVVIIVENPPNHVLEVKTAQRSLYSMSDFPRDLSVCVGWKEMDSCDALATELLQPMCSVESLNIQNNQVNLICGSQRLSRPKMITVNLDFQSAVPITCVPSPLIVDEGTEVMVTLCTNERPNAQARKMLGMEIMCASDPDGLEIRDGVLNLTSSHIQWSVYNVYCGSDGKRVVIIVENAPKRKMEIKIHPVPSHPLIKWAEKCRGCIGWTDAEGCDEMLSKEYDVLCKGVRYNDKSRKFYAHCLLPQIPDRERKFIVTIPREIQSPFVIDLMNRQENPIVCDDANITLFDFTLIRPRCNCVSEPGGLTFRDGSLDINESVVNYWNYSLNCVENGDRTRVYFFNASVRLISIPDQKYYIFGQRDKIVYQFEYPPQLQESIRQETNAKTECRIVRQGGQDQIDSGLIFEGAELTVGRLLSAESHRGLHTVECEQYGIRRTTVSNILATVDFRLEVLNPVKSTTSDQSNQTYTCMLRVYGINDLIEDDPGVHWKLDKNSTLQIVKQNQIRVGSDTTEMIHMPVCVFNYQGKAVASREKVVVTSGVRNDYDLIFYPPEMIIIEEDWHRVLVHAQRKGFDHRKSGNPSVSCRGTLTTSSGKVHDVSFRSPNVAYLTIETIPAGLLSVYCVIQRTSVQKNFTRAIIKRREMQINCVPHVAINLDTGKVKYEVCSLFQRIRQEWAKLLGSEEEIIETVECEGDGNLTIKHGSIFIVDRLPAKGSYLVTCPKVNRTVGVFVYNDALFLYREPVRSLYLFSRSQRITFNFAYFEGGVVKIQPTDPFPLKCSVVAPIYWDRLEEADPFVFSGTSLSLDLPPKYSRSADYRVDCHIFSGAVQRTIGVAITDLESLNLTITGSNKTILTGKPPTTFECHLTGGRLVEQSNEQDQVKWNPISGTTKIDGNKLIVDEKASYGPHVVACFYENGDKTKTKYHKFFVCRPGVDVWIEVHPEDQAIIIDSGSYVHAVMKYDEEGEIANRLQDKSVKCTLSYPKIGKTWEFSKWLKVKSLPPGCAVINCSAVAFDHWNVTNRTFVHKKDLTLTCIKNRAISLSEVTDEYLPICRYEIRKGVEVCNNGTTQFPANCRSKSRGVSFDYKTGGLNLKVASVGYHDISCAGKAFKGTFLIYDDTLQLEPEQKKYLWLFSDDGFDEIKFVFTYGKTADERAVLHVPDPVCSFVNHVSKQKYFTGLVLDLMWQQEDRKSMQYLVECSIHNGEVRRTTNVTIAREEDVKIIIYGPNVAVHSKANSYVYTCILEVTGLPDISTLKTALRFTQDEEKALRIHRNVLFVDIESEVGVHNVTCTDKYELVGLKRCAKKTIIVCDPNSQVVITIEPKLIIIDDNKPANVSAHMHWECTDDPYARKVTRELAVSCTVNYKSDSDTKVTFTNFVSTQKLKDGLASFNCKNEDSGHTEVVLRRIIDIDKFQIVCGNVSFINLADGKKEYLFCERILSRVEPYIKEFKGQKWPKLPVECKEKTGTLNFSEGTLILSDPLPPTGLYDVSCEGGNNWPVLLYNLDMKLTTIPKKVYWILGKEEKIKLAFYLGKNVNGSNVYLDEKLYQCEQYSGQRRRNLSKHVLSVNNENFGNLSMKHTFRCTVSGLRLDDQAIDVVVINPREIELEVVGGSHVRHLVGERFVYICQLKSPKVMNGLANLRWKIDRRIKGIRLLGATVVILPGVELGTHSLICELSENSLYSTVHQKIIVVARSYANSQASLNRHCPPKLYGPQELVEQVVCNISGAPSNTVIEWYRLQGNESFQFSSRTLPNLLESTVEFTDGDEVNGPSAFLCRARAKRFCRSALVVFARSALKTNLRILQKQRIRTFDEVMYCEHDLVVPEFVRYDLRLLLGDYEYMKRLSPNSVTWWGSEGSETRSYVSWKVSLIYMGTVYDSEEALVFSHWRNPIDVEFFPVKPIYRWYDTLNCRVMLDPEYNHAPYMMIEEYPRGFRPYVSYETIHFYEGFVGGIYTVACYFISGTTSLESTDMQFEFYENVSAIYIKKETSVKGNIRFGCYAKGYPIKKLTVDWIVIKGSQHAFTVRNDKLRLQLHAEYGEYSIACQAIVEHPDAVVRLNTTYNFTYDGDENITVVTDEVADMHFSSLIIANVCWGFFYVRFLYWITTLEGKKKKRSHKAKFLGEQQYMVLMDDSNIQRKTRSYVREIIRQYDAIQQIIQQIAEEKRHKAMAGRRRAEKSRTLKRNRLIGRRII</sequence>
<keyword evidence="2" id="KW-0732">Signal</keyword>